<dbReference type="InterPro" id="IPR029044">
    <property type="entry name" value="Nucleotide-diphossugar_trans"/>
</dbReference>
<keyword evidence="2 5" id="KW-0548">Nucleotidyltransferase</keyword>
<keyword evidence="4" id="KW-0961">Cell wall biogenesis/degradation</keyword>
<dbReference type="InterPro" id="IPR034709">
    <property type="entry name" value="TarI"/>
</dbReference>
<dbReference type="EMBL" id="JAOQKE010000004">
    <property type="protein sequence ID" value="MCU6724776.1"/>
    <property type="molecule type" value="Genomic_DNA"/>
</dbReference>
<sequence>MEKTNVFGVVLAGGIGSRMGNVEKPKQFMEVGKKPIIIHTIEKFVVQPQFERIIVLSPKAWLNYTKDVIRKYIREKDKIDVIEGGATRNDTIMNAISHIEKQYGLDEETVIVTHDSVRPFVTHRILEENIHYAREMGACDTVIPATDTIVASADHEIISDIPDRSQMYQGQTPQSFKAWKLRQVFEALTEEEKKILTDACKILVLKGEKVHLVQGEVSNIKITYPHDLRVAEAILGGEKTC</sequence>
<dbReference type="EC" id="2.7.7.40" evidence="5"/>
<dbReference type="HAMAP" id="MF_02068">
    <property type="entry name" value="TarI"/>
    <property type="match status" value="1"/>
</dbReference>
<feature type="site" description="Positions ribitol 5-phosphate for the nucleophilic attack" evidence="5">
    <location>
        <position position="221"/>
    </location>
</feature>
<dbReference type="PROSITE" id="PS01295">
    <property type="entry name" value="ISPD"/>
    <property type="match status" value="1"/>
</dbReference>
<proteinExistence type="inferred from homology"/>
<reference evidence="6 7" key="1">
    <citation type="journal article" date="2021" name="ISME Commun">
        <title>Automated analysis of genomic sequences facilitates high-throughput and comprehensive description of bacteria.</title>
        <authorList>
            <person name="Hitch T.C.A."/>
        </authorList>
    </citation>
    <scope>NUCLEOTIDE SEQUENCE [LARGE SCALE GENOMIC DNA]</scope>
    <source>
        <strain evidence="6 7">Sanger_29</strain>
    </source>
</reference>
<feature type="binding site" evidence="5">
    <location>
        <position position="116"/>
    </location>
    <ligand>
        <name>CTP</name>
        <dbReference type="ChEBI" id="CHEBI:37563"/>
    </ligand>
</feature>
<dbReference type="InterPro" id="IPR018294">
    <property type="entry name" value="ISPD_synthase_CS"/>
</dbReference>
<comment type="catalytic activity">
    <reaction evidence="5">
        <text>D-ribitol 5-phosphate + CTP + H(+) = CDP-L-ribitol + diphosphate</text>
        <dbReference type="Rhea" id="RHEA:12456"/>
        <dbReference type="ChEBI" id="CHEBI:15378"/>
        <dbReference type="ChEBI" id="CHEBI:33019"/>
        <dbReference type="ChEBI" id="CHEBI:37563"/>
        <dbReference type="ChEBI" id="CHEBI:57608"/>
        <dbReference type="ChEBI" id="CHEBI:57695"/>
        <dbReference type="EC" id="2.7.7.40"/>
    </reaction>
</comment>
<dbReference type="RefSeq" id="WP_262654218.1">
    <property type="nucleotide sequence ID" value="NZ_JAOQKE010000004.1"/>
</dbReference>
<feature type="site" description="Transition state stabilizer" evidence="5">
    <location>
        <position position="26"/>
    </location>
</feature>
<comment type="similarity">
    <text evidence="5">Belongs to the IspD/TarI cytidylyltransferase family. TarI subfamily.</text>
</comment>
<dbReference type="NCBIfam" id="NF001183">
    <property type="entry name" value="PRK00155.1-3"/>
    <property type="match status" value="1"/>
</dbReference>
<evidence type="ECO:0000313" key="6">
    <source>
        <dbReference type="EMBL" id="MCU6724776.1"/>
    </source>
</evidence>
<keyword evidence="7" id="KW-1185">Reference proteome</keyword>
<dbReference type="Proteomes" id="UP001652338">
    <property type="component" value="Unassembled WGS sequence"/>
</dbReference>
<feature type="binding site" evidence="5">
    <location>
        <begin position="11"/>
        <end position="14"/>
    </location>
    <ligand>
        <name>CTP</name>
        <dbReference type="ChEBI" id="CHEBI:37563"/>
    </ligand>
</feature>
<evidence type="ECO:0000256" key="5">
    <source>
        <dbReference type="HAMAP-Rule" id="MF_02068"/>
    </source>
</evidence>
<dbReference type="PANTHER" id="PTHR32125:SF8">
    <property type="entry name" value="RIBITOL-5-PHOSPHATE CYTIDYLYLTRANSFERASE"/>
    <property type="match status" value="1"/>
</dbReference>
<gene>
    <name evidence="6" type="ORF">OCV47_05325</name>
</gene>
<keyword evidence="3" id="KW-0777">Teichoic acid biosynthesis</keyword>
<dbReference type="PANTHER" id="PTHR32125">
    <property type="entry name" value="2-C-METHYL-D-ERYTHRITOL 4-PHOSPHATE CYTIDYLYLTRANSFERASE, CHLOROPLASTIC"/>
    <property type="match status" value="1"/>
</dbReference>
<comment type="function">
    <text evidence="5">Catalyzes the transfer of the cytidylyl group of CTP to D-ribitol 5-phosphate.</text>
</comment>
<evidence type="ECO:0000256" key="4">
    <source>
        <dbReference type="ARBA" id="ARBA00023316"/>
    </source>
</evidence>
<dbReference type="SUPFAM" id="SSF53448">
    <property type="entry name" value="Nucleotide-diphospho-sugar transferases"/>
    <property type="match status" value="1"/>
</dbReference>
<evidence type="ECO:0000256" key="1">
    <source>
        <dbReference type="ARBA" id="ARBA00022679"/>
    </source>
</evidence>
<dbReference type="InterPro" id="IPR034683">
    <property type="entry name" value="IspD/TarI"/>
</dbReference>
<keyword evidence="1 5" id="KW-0808">Transferase</keyword>
<dbReference type="InterPro" id="IPR050088">
    <property type="entry name" value="IspD/TarI_cytidylyltransf_bact"/>
</dbReference>
<evidence type="ECO:0000256" key="2">
    <source>
        <dbReference type="ARBA" id="ARBA00022695"/>
    </source>
</evidence>
<feature type="site" description="Transition state stabilizer" evidence="5">
    <location>
        <position position="18"/>
    </location>
</feature>
<accession>A0ABT2SKD0</accession>
<name>A0ABT2SKD0_9FIRM</name>
<comment type="caution">
    <text evidence="6">The sequence shown here is derived from an EMBL/GenBank/DDBJ whole genome shotgun (WGS) entry which is preliminary data.</text>
</comment>
<feature type="binding site" evidence="5">
    <location>
        <begin position="85"/>
        <end position="91"/>
    </location>
    <ligand>
        <name>CTP</name>
        <dbReference type="ChEBI" id="CHEBI:37563"/>
    </ligand>
</feature>
<feature type="site" description="Positions ribitol 5-phosphate for the nucleophilic attack" evidence="5">
    <location>
        <position position="164"/>
    </location>
</feature>
<dbReference type="Gene3D" id="3.90.550.10">
    <property type="entry name" value="Spore Coat Polysaccharide Biosynthesis Protein SpsA, Chain A"/>
    <property type="match status" value="1"/>
</dbReference>
<evidence type="ECO:0000256" key="3">
    <source>
        <dbReference type="ARBA" id="ARBA00022944"/>
    </source>
</evidence>
<dbReference type="GO" id="GO:0016779">
    <property type="term" value="F:nucleotidyltransferase activity"/>
    <property type="evidence" value="ECO:0007669"/>
    <property type="project" value="UniProtKB-KW"/>
</dbReference>
<dbReference type="Pfam" id="PF01128">
    <property type="entry name" value="IspD"/>
    <property type="match status" value="1"/>
</dbReference>
<protein>
    <recommendedName>
        <fullName evidence="5">Ribitol-5-phosphate cytidylyltransferase</fullName>
        <ecNumber evidence="5">2.7.7.40</ecNumber>
    </recommendedName>
</protein>
<evidence type="ECO:0000313" key="7">
    <source>
        <dbReference type="Proteomes" id="UP001652338"/>
    </source>
</evidence>
<dbReference type="CDD" id="cd02516">
    <property type="entry name" value="CDP-ME_synthetase"/>
    <property type="match status" value="1"/>
</dbReference>
<organism evidence="6 7">
    <name type="scientific">Muricoprocola aceti</name>
    <dbReference type="NCBI Taxonomy" id="2981772"/>
    <lineage>
        <taxon>Bacteria</taxon>
        <taxon>Bacillati</taxon>
        <taxon>Bacillota</taxon>
        <taxon>Clostridia</taxon>
        <taxon>Lachnospirales</taxon>
        <taxon>Lachnospiraceae</taxon>
        <taxon>Muricoprocola</taxon>
    </lineage>
</organism>